<dbReference type="InterPro" id="IPR037045">
    <property type="entry name" value="S8pro/Inhibitor_I9_sf"/>
</dbReference>
<dbReference type="Gene3D" id="3.30.70.80">
    <property type="entry name" value="Peptidase S8 propeptide/proteinase inhibitor I9"/>
    <property type="match status" value="1"/>
</dbReference>
<dbReference type="EMBL" id="LXFE01003347">
    <property type="protein sequence ID" value="OLL22415.1"/>
    <property type="molecule type" value="Genomic_DNA"/>
</dbReference>
<evidence type="ECO:0000313" key="1">
    <source>
        <dbReference type="EMBL" id="OLL22415.1"/>
    </source>
</evidence>
<keyword evidence="2" id="KW-1185">Reference proteome</keyword>
<accession>A0A1U7LID4</accession>
<dbReference type="Proteomes" id="UP000186594">
    <property type="component" value="Unassembled WGS sequence"/>
</dbReference>
<proteinExistence type="predicted"/>
<feature type="non-terminal residue" evidence="1">
    <location>
        <position position="1"/>
    </location>
</feature>
<organism evidence="1 2">
    <name type="scientific">Neolecta irregularis (strain DAH-3)</name>
    <dbReference type="NCBI Taxonomy" id="1198029"/>
    <lineage>
        <taxon>Eukaryota</taxon>
        <taxon>Fungi</taxon>
        <taxon>Dikarya</taxon>
        <taxon>Ascomycota</taxon>
        <taxon>Taphrinomycotina</taxon>
        <taxon>Neolectales</taxon>
        <taxon>Neolectaceae</taxon>
        <taxon>Neolecta</taxon>
    </lineage>
</organism>
<sequence>SLLYPLSLLYPFSLLYPLSLVVYPDYPLSLVLSLPREEKMAISTGAKYFSASAFSTLPAATPLQFLGRAAGTNRQPREGDSSGPVRSCSEIPPPNTMTHFHFRSLFLLLALAYAETSYIVTLGKNSCLSDLKNAENYVTSQGGKIINEYTTLICFNSDSVNAALVQQTLSDLESKYPGISVEKNQQLRIPRQANEGCNILKRECNILKRGCNILKRGCHPQL</sequence>
<protein>
    <submittedName>
        <fullName evidence="1">Uncharacterized protein</fullName>
    </submittedName>
</protein>
<evidence type="ECO:0000313" key="2">
    <source>
        <dbReference type="Proteomes" id="UP000186594"/>
    </source>
</evidence>
<comment type="caution">
    <text evidence="1">The sequence shown here is derived from an EMBL/GenBank/DDBJ whole genome shotgun (WGS) entry which is preliminary data.</text>
</comment>
<name>A0A1U7LID4_NEOID</name>
<dbReference type="AlphaFoldDB" id="A0A1U7LID4"/>
<gene>
    <name evidence="1" type="ORF">NEOLI_005283</name>
</gene>
<reference evidence="1 2" key="1">
    <citation type="submission" date="2016-04" db="EMBL/GenBank/DDBJ databases">
        <title>Evolutionary innovation and constraint leading to complex multicellularity in the Ascomycota.</title>
        <authorList>
            <person name="Cisse O."/>
            <person name="Nguyen A."/>
            <person name="Hewitt D.A."/>
            <person name="Jedd G."/>
            <person name="Stajich J.E."/>
        </authorList>
    </citation>
    <scope>NUCLEOTIDE SEQUENCE [LARGE SCALE GENOMIC DNA]</scope>
    <source>
        <strain evidence="1 2">DAH-3</strain>
    </source>
</reference>